<evidence type="ECO:0000256" key="4">
    <source>
        <dbReference type="ARBA" id="ARBA00022929"/>
    </source>
</evidence>
<dbReference type="PANTHER" id="PTHR39322">
    <property type="entry name" value="ACYL-HOMOSERINE-LACTONE SYNTHASE"/>
    <property type="match status" value="1"/>
</dbReference>
<keyword evidence="3" id="KW-0949">S-adenosyl-L-methionine</keyword>
<keyword evidence="4 5" id="KW-0071">Autoinducer synthesis</keyword>
<protein>
    <recommendedName>
        <fullName evidence="8">Acyl-homoserine-lactone synthase</fullName>
    </recommendedName>
</protein>
<dbReference type="Proteomes" id="UP000285530">
    <property type="component" value="Unassembled WGS sequence"/>
</dbReference>
<gene>
    <name evidence="6" type="ORF">D3P06_06865</name>
</gene>
<name>A0A418ZY60_9RHOB</name>
<accession>A0A418ZY60</accession>
<reference evidence="6 7" key="1">
    <citation type="submission" date="2018-09" db="EMBL/GenBank/DDBJ databases">
        <title>Paracoccus onubensis nov. sp. a moderate halophilic bacterium isolated from Gruta de las Maravillas (Aracena, Spain).</title>
        <authorList>
            <person name="Jurado V."/>
            <person name="Gutierrez-Patricio S."/>
            <person name="Gonzalez-Pimentel J.L."/>
            <person name="Laiz L."/>
            <person name="Saiz-Jimenez C."/>
        </authorList>
    </citation>
    <scope>NUCLEOTIDE SEQUENCE [LARGE SCALE GENOMIC DNA]</scope>
    <source>
        <strain evidence="6 7">DSM 19484</strain>
    </source>
</reference>
<dbReference type="AlphaFoldDB" id="A0A418ZY60"/>
<evidence type="ECO:0000256" key="3">
    <source>
        <dbReference type="ARBA" id="ARBA00022691"/>
    </source>
</evidence>
<comment type="caution">
    <text evidence="6">The sequence shown here is derived from an EMBL/GenBank/DDBJ whole genome shotgun (WGS) entry which is preliminary data.</text>
</comment>
<proteinExistence type="inferred from homology"/>
<dbReference type="GO" id="GO:0009372">
    <property type="term" value="P:quorum sensing"/>
    <property type="evidence" value="ECO:0007669"/>
    <property type="project" value="UniProtKB-UniRule"/>
</dbReference>
<keyword evidence="7" id="KW-1185">Reference proteome</keyword>
<evidence type="ECO:0000313" key="6">
    <source>
        <dbReference type="EMBL" id="RJL05463.1"/>
    </source>
</evidence>
<dbReference type="PANTHER" id="PTHR39322:SF1">
    <property type="entry name" value="ISOVALERYL-HOMOSERINE LACTONE SYNTHASE"/>
    <property type="match status" value="1"/>
</dbReference>
<keyword evidence="2" id="KW-0808">Transferase</keyword>
<dbReference type="RefSeq" id="WP_119885856.1">
    <property type="nucleotide sequence ID" value="NZ_CP067172.1"/>
</dbReference>
<dbReference type="GO" id="GO:0016740">
    <property type="term" value="F:transferase activity"/>
    <property type="evidence" value="ECO:0007669"/>
    <property type="project" value="UniProtKB-KW"/>
</dbReference>
<evidence type="ECO:0008006" key="8">
    <source>
        <dbReference type="Google" id="ProtNLM"/>
    </source>
</evidence>
<dbReference type="InterPro" id="IPR016181">
    <property type="entry name" value="Acyl_CoA_acyltransferase"/>
</dbReference>
<dbReference type="InterPro" id="IPR001690">
    <property type="entry name" value="Autoind_synthase"/>
</dbReference>
<dbReference type="SUPFAM" id="SSF55729">
    <property type="entry name" value="Acyl-CoA N-acyltransferases (Nat)"/>
    <property type="match status" value="1"/>
</dbReference>
<dbReference type="EMBL" id="QZEV01000023">
    <property type="protein sequence ID" value="RJL05463.1"/>
    <property type="molecule type" value="Genomic_DNA"/>
</dbReference>
<evidence type="ECO:0000256" key="2">
    <source>
        <dbReference type="ARBA" id="ARBA00022679"/>
    </source>
</evidence>
<evidence type="ECO:0000256" key="5">
    <source>
        <dbReference type="PROSITE-ProRule" id="PRU00533"/>
    </source>
</evidence>
<dbReference type="Gene3D" id="3.40.630.30">
    <property type="match status" value="1"/>
</dbReference>
<dbReference type="OrthoDB" id="6169313at2"/>
<organism evidence="6 7">
    <name type="scientific">Paracoccus aestuarii</name>
    <dbReference type="NCBI Taxonomy" id="453842"/>
    <lineage>
        <taxon>Bacteria</taxon>
        <taxon>Pseudomonadati</taxon>
        <taxon>Pseudomonadota</taxon>
        <taxon>Alphaproteobacteria</taxon>
        <taxon>Rhodobacterales</taxon>
        <taxon>Paracoccaceae</taxon>
        <taxon>Paracoccus</taxon>
    </lineage>
</organism>
<keyword evidence="1 5" id="KW-0673">Quorum sensing</keyword>
<sequence>MTMELTQHRFSDASGACHVEIIRCPENLDRWHLVTDYLKIRKQVFVDQMDWPLFHAEDLEFEQYDTFDTIYAVATEHGRVIGGARLRRTDQISGKGRVRYSYMIRDACMGVISGLPAGLCATTPPFREDVWEMTRMVVNGPREVSRLMLRAVNAFLADQGAASVLFLGSPAFARMAKSMDWPVQTLGPIASNKDGSFQVFECPVRAQE</sequence>
<evidence type="ECO:0000256" key="1">
    <source>
        <dbReference type="ARBA" id="ARBA00022654"/>
    </source>
</evidence>
<dbReference type="GO" id="GO:0007165">
    <property type="term" value="P:signal transduction"/>
    <property type="evidence" value="ECO:0007669"/>
    <property type="project" value="TreeGrafter"/>
</dbReference>
<dbReference type="PROSITE" id="PS51187">
    <property type="entry name" value="AUTOINDUCER_SYNTH_2"/>
    <property type="match status" value="1"/>
</dbReference>
<comment type="similarity">
    <text evidence="5">Belongs to the autoinducer synthase family.</text>
</comment>
<dbReference type="Pfam" id="PF00765">
    <property type="entry name" value="Autoind_synth"/>
    <property type="match status" value="1"/>
</dbReference>
<evidence type="ECO:0000313" key="7">
    <source>
        <dbReference type="Proteomes" id="UP000285530"/>
    </source>
</evidence>